<feature type="compositionally biased region" description="Basic and acidic residues" evidence="1">
    <location>
        <begin position="481"/>
        <end position="493"/>
    </location>
</feature>
<feature type="compositionally biased region" description="Low complexity" evidence="1">
    <location>
        <begin position="1577"/>
        <end position="1601"/>
    </location>
</feature>
<feature type="region of interest" description="Disordered" evidence="1">
    <location>
        <begin position="1421"/>
        <end position="1489"/>
    </location>
</feature>
<feature type="region of interest" description="Disordered" evidence="1">
    <location>
        <begin position="1560"/>
        <end position="1601"/>
    </location>
</feature>
<feature type="region of interest" description="Disordered" evidence="1">
    <location>
        <begin position="402"/>
        <end position="495"/>
    </location>
</feature>
<dbReference type="EMBL" id="GGLE01007086">
    <property type="protein sequence ID" value="MBY11212.1"/>
    <property type="molecule type" value="Transcribed_RNA"/>
</dbReference>
<feature type="region of interest" description="Disordered" evidence="1">
    <location>
        <begin position="1206"/>
        <end position="1250"/>
    </location>
</feature>
<evidence type="ECO:0000256" key="1">
    <source>
        <dbReference type="SAM" id="MobiDB-lite"/>
    </source>
</evidence>
<feature type="region of interest" description="Disordered" evidence="1">
    <location>
        <begin position="790"/>
        <end position="899"/>
    </location>
</feature>
<dbReference type="CDD" id="cd06762">
    <property type="entry name" value="PDZ6_PDZD2-PDZ3_hPro-IL-16-like"/>
    <property type="match status" value="1"/>
</dbReference>
<feature type="compositionally biased region" description="Low complexity" evidence="1">
    <location>
        <begin position="658"/>
        <end position="668"/>
    </location>
</feature>
<dbReference type="SUPFAM" id="SSF50156">
    <property type="entry name" value="PDZ domain-like"/>
    <property type="match status" value="3"/>
</dbReference>
<feature type="compositionally biased region" description="Low complexity" evidence="1">
    <location>
        <begin position="1113"/>
        <end position="1139"/>
    </location>
</feature>
<name>A0A2R5LNW5_9ACAR</name>
<dbReference type="CDD" id="cd06763">
    <property type="entry name" value="PDZ7_PDZD2-PDZ4_hPro-IL-16-like"/>
    <property type="match status" value="1"/>
</dbReference>
<protein>
    <submittedName>
        <fullName evidence="3">Putative secreted protein</fullName>
    </submittedName>
</protein>
<feature type="compositionally biased region" description="Acidic residues" evidence="1">
    <location>
        <begin position="426"/>
        <end position="437"/>
    </location>
</feature>
<feature type="domain" description="PDZ" evidence="2">
    <location>
        <begin position="78"/>
        <end position="170"/>
    </location>
</feature>
<dbReference type="Pfam" id="PF00595">
    <property type="entry name" value="PDZ"/>
    <property type="match status" value="3"/>
</dbReference>
<feature type="region of interest" description="Disordered" evidence="1">
    <location>
        <begin position="1351"/>
        <end position="1380"/>
    </location>
</feature>
<evidence type="ECO:0000259" key="2">
    <source>
        <dbReference type="PROSITE" id="PS50106"/>
    </source>
</evidence>
<dbReference type="PROSITE" id="PS50106">
    <property type="entry name" value="PDZ"/>
    <property type="match status" value="3"/>
</dbReference>
<feature type="compositionally biased region" description="Polar residues" evidence="1">
    <location>
        <begin position="408"/>
        <end position="419"/>
    </location>
</feature>
<dbReference type="CDD" id="cd00136">
    <property type="entry name" value="PDZ_canonical"/>
    <property type="match status" value="1"/>
</dbReference>
<feature type="region of interest" description="Disordered" evidence="1">
    <location>
        <begin position="171"/>
        <end position="265"/>
    </location>
</feature>
<dbReference type="SMART" id="SM00228">
    <property type="entry name" value="PDZ"/>
    <property type="match status" value="3"/>
</dbReference>
<evidence type="ECO:0000313" key="3">
    <source>
        <dbReference type="EMBL" id="MBY11212.1"/>
    </source>
</evidence>
<sequence length="1849" mass="200739">MASTRKQVVIMDIYNDENCNGAADDGCSPPPGLVKPSAGSHLDFVTVVSVEDSPLVQSDNYVTVLQVNDADDDNDIEEILVYRLPGERLGMALKFVGGTTPGDFVSRVFIQSINPDSPASRAQWKLSPIREGDEILQIGDTPVTATTRLDCVTLLRDAPVCIKMVVRHASGPGTDVHETKESQQVDRKKSPPPIPPRSSSSSVVSPPQRSVRQHVELFEKQQNVSVERSSSLKRPSIPPPLPPRRPKSHSCSDSEEAPFPGMSVSMRLPGWEELMRKRNGDRGDRPIQPDVYVDLLAEEERRLLESESDDTGSSVSTVIEKFSRTSTANSSFSEHTRQQSLERPPFDLEKVLSPFEQLERELDGERESSVDDDLADFVDDPGILNDGKDALCEVFGLPATIAPPESFQDMSQMALTNGNDSFDGVSSEESDESDPLEDAFRRNRIQEEKPLPEVRKDADRQHGLAEAALDSLLMPASNRTETPDQREREHDAISENSCQACPVEEVITYVGSPDAEERHTEPVQEFTTTTVVSTVQGLSLGPQNSCSETILVTQEVQSTSVAGAAEVELLRTFALCHDQFTKDVSSDEESLQVFQSSASVVVTSAARSAVNEAEGYVESPARSFEQDNRVQECPEQKDPPATPVLDHTKEDLQHPGDASDTATAQDDTMPPSPTLTSSEDNVQQTEEVQQDSPKDTAVPVAKEQQSDYLSADLLDKLCQLSEEVSQQKDNVQPHAVPSLATCGSGLISKAEDEKSQTVACNAVKEVDQVPEEAETCIVTETSEAVRDQMSTCDFPDEPFPSLQRLPPDGHEFPPAYTEPDFKQEELPPSPVQETPRKKVLSSSYEDSGIFTDDPLSSLSNSEGEEKTKSVMTPVSRQGDGESRIDKNNADNALLHSPPLKQEDVQVDVLSAPTTPVPAAPPKVATASEIVAPAAPQFSSPLIRSPEKRSSWSLAEATQKRYSGMLASMLETTKFGTTSKLKGLIIPDKPKVPTGSTKTLPVIVSNATCNVPKPVSSSDDEGSVKLRCERSQSVNSSALLSELPWKSELADVPKYSPAFKRRSLQVSKSVDIPQPAKPSATSQNGFQFSLSHSKPVTPVLPETPVMSPPPLSCGSSTDVRSRSNSTSSSFSSLSCSGHFSDNAKKSKADPLGRLDTMVLNGTEKVQKPTTYDTSAANASNGTAAYTQSPLLERYLSSSAYANKTNNCDAADADKSTSRHSTVNGAASPEEKPALSRHSSINGSTIHDVRNGEPPKPALSLNGDACVTKGATLPRTLADNKESSSFASIEIKTSVVKEAPIVPLRSNTARSEIPSDVRKARRASDILPLMESKFSSMDDQSWNYRTKRSYFDPSRRISSGSVSNLNLEQHPRSESKESAGEAWQKHLRAGQLGQQKTVLKKPIESAESARSFKALAQKWEQRSLESQTVVPTPNKKDIATNGKLPLPLPPRFQDTSKKTTPVSNGSINGNATQDIPVKLRQTRATAPRPASLIEERDVRRLSLDWIEPASSVYLRNSPSEKSARVYRSNRSAAPVLSVTDIKKAFEGESTKAPPRTLASLRAMRSEQQPPLPEHRRFSSIDSNDSGHSSASREQYSSMTSLASTSSLISPQELQQLIDDANQSLDEAGAAGHDIHVVILHRDSPTSGLGITLAGGSDYEAKEITVHKVIAGGLADRDGRIRKSDRILSINGKTMKGATHREAIDILKAPRQEVVLVISREGRQSVRTTPNISRASSLSSVLDVVDDTEVTTEQPQCSTPTKYETITLVKDGLGLGFTLEGGKDSPLGDRPLVIKRIFKGGAAERDGRLQIGSELIAINEQSVGAMTRTEAWNYLKKLADGALTLQVSRRTL</sequence>
<feature type="region of interest" description="Disordered" evidence="1">
    <location>
        <begin position="303"/>
        <end position="348"/>
    </location>
</feature>
<feature type="region of interest" description="Disordered" evidence="1">
    <location>
        <begin position="1069"/>
        <end position="1147"/>
    </location>
</feature>
<feature type="compositionally biased region" description="Polar residues" evidence="1">
    <location>
        <begin position="324"/>
        <end position="341"/>
    </location>
</feature>
<dbReference type="PANTHER" id="PTHR11324">
    <property type="entry name" value="IL16-RELATED"/>
    <property type="match status" value="1"/>
</dbReference>
<dbReference type="InterPro" id="IPR036034">
    <property type="entry name" value="PDZ_sf"/>
</dbReference>
<feature type="compositionally biased region" description="Low complexity" evidence="1">
    <location>
        <begin position="197"/>
        <end position="210"/>
    </location>
</feature>
<organism evidence="3">
    <name type="scientific">Ornithodoros turicata</name>
    <dbReference type="NCBI Taxonomy" id="34597"/>
    <lineage>
        <taxon>Eukaryota</taxon>
        <taxon>Metazoa</taxon>
        <taxon>Ecdysozoa</taxon>
        <taxon>Arthropoda</taxon>
        <taxon>Chelicerata</taxon>
        <taxon>Arachnida</taxon>
        <taxon>Acari</taxon>
        <taxon>Parasitiformes</taxon>
        <taxon>Ixodida</taxon>
        <taxon>Ixodoidea</taxon>
        <taxon>Argasidae</taxon>
        <taxon>Ornithodorinae</taxon>
        <taxon>Ornithodoros</taxon>
    </lineage>
</organism>
<reference evidence="3" key="1">
    <citation type="submission" date="2018-03" db="EMBL/GenBank/DDBJ databases">
        <title>The relapsing fever spirochete Borrelia turicatae persists in the highly oxidative environment of its soft-bodied tick vector.</title>
        <authorList>
            <person name="Bourret T.J."/>
            <person name="Boyle W.K."/>
            <person name="Valenzuela J.G."/>
            <person name="Oliveira F."/>
            <person name="Lopez J.E."/>
        </authorList>
    </citation>
    <scope>NUCLEOTIDE SEQUENCE</scope>
    <source>
        <strain evidence="3">Kansas strain/isolate</strain>
        <tissue evidence="3">Salivary glands</tissue>
    </source>
</reference>
<feature type="compositionally biased region" description="Basic and acidic residues" evidence="1">
    <location>
        <begin position="438"/>
        <end position="463"/>
    </location>
</feature>
<feature type="domain" description="PDZ" evidence="2">
    <location>
        <begin position="1762"/>
        <end position="1834"/>
    </location>
</feature>
<feature type="region of interest" description="Disordered" evidence="1">
    <location>
        <begin position="613"/>
        <end position="701"/>
    </location>
</feature>
<feature type="compositionally biased region" description="Polar residues" evidence="1">
    <location>
        <begin position="674"/>
        <end position="691"/>
    </location>
</feature>
<feature type="compositionally biased region" description="Basic and acidic residues" evidence="1">
    <location>
        <begin position="878"/>
        <end position="888"/>
    </location>
</feature>
<feature type="compositionally biased region" description="Polar residues" evidence="1">
    <location>
        <begin position="1456"/>
        <end position="1471"/>
    </location>
</feature>
<feature type="compositionally biased region" description="Basic and acidic residues" evidence="1">
    <location>
        <begin position="175"/>
        <end position="189"/>
    </location>
</feature>
<dbReference type="PANTHER" id="PTHR11324:SF16">
    <property type="entry name" value="PDZ DOMAIN-CONTAINING PROTEIN 2"/>
    <property type="match status" value="1"/>
</dbReference>
<accession>A0A2R5LNW5</accession>
<dbReference type="Gene3D" id="2.30.42.10">
    <property type="match status" value="3"/>
</dbReference>
<feature type="compositionally biased region" description="Basic and acidic residues" evidence="1">
    <location>
        <begin position="624"/>
        <end position="638"/>
    </location>
</feature>
<proteinExistence type="predicted"/>
<feature type="domain" description="PDZ" evidence="2">
    <location>
        <begin position="1634"/>
        <end position="1719"/>
    </location>
</feature>
<feature type="compositionally biased region" description="Basic and acidic residues" evidence="1">
    <location>
        <begin position="1367"/>
        <end position="1377"/>
    </location>
</feature>
<feature type="compositionally biased region" description="Polar residues" evidence="1">
    <location>
        <begin position="1078"/>
        <end position="1093"/>
    </location>
</feature>
<feature type="compositionally biased region" description="Polar residues" evidence="1">
    <location>
        <begin position="1354"/>
        <end position="1365"/>
    </location>
</feature>
<dbReference type="InterPro" id="IPR001478">
    <property type="entry name" value="PDZ"/>
</dbReference>